<evidence type="ECO:0000256" key="17">
    <source>
        <dbReference type="ARBA" id="ARBA00023134"/>
    </source>
</evidence>
<evidence type="ECO:0000256" key="8">
    <source>
        <dbReference type="ARBA" id="ARBA00022581"/>
    </source>
</evidence>
<keyword evidence="26" id="KW-0472">Membrane</keyword>
<keyword evidence="13" id="KW-0916">Viral movement protein</keyword>
<evidence type="ECO:0000256" key="11">
    <source>
        <dbReference type="ARBA" id="ARBA00022844"/>
    </source>
</evidence>
<keyword evidence="26" id="KW-0812">Transmembrane</keyword>
<organism evidence="27 28">
    <name type="scientific">Broad bean true mosaic virus</name>
    <dbReference type="NCBI Taxonomy" id="649890"/>
    <lineage>
        <taxon>Viruses</taxon>
        <taxon>Riboviria</taxon>
        <taxon>Orthornavirae</taxon>
        <taxon>Pisuviricota</taxon>
        <taxon>Pisoniviricetes</taxon>
        <taxon>Picornavirales</taxon>
        <taxon>Secoviridae</taxon>
        <taxon>Comovirinae</taxon>
        <taxon>Comovirus</taxon>
        <taxon>Comovirus fabae</taxon>
    </lineage>
</organism>
<protein>
    <recommendedName>
        <fullName evidence="4">RNA2 polyprotein</fullName>
    </recommendedName>
    <alternativeName>
        <fullName evidence="21">Genome polyprotein M</fullName>
    </alternativeName>
    <alternativeName>
        <fullName evidence="22">M RNA polyprotein</fullName>
    </alternativeName>
    <alternativeName>
        <fullName evidence="19">Middle component RNA polyprotein</fullName>
    </alternativeName>
    <alternativeName>
        <fullName evidence="20">P2</fullName>
    </alternativeName>
</protein>
<keyword evidence="12" id="KW-0694">RNA-binding</keyword>
<dbReference type="GO" id="GO:0039617">
    <property type="term" value="C:T=3 icosahedral viral capsid"/>
    <property type="evidence" value="ECO:0007669"/>
    <property type="project" value="UniProtKB-KW"/>
</dbReference>
<evidence type="ECO:0000313" key="28">
    <source>
        <dbReference type="Proteomes" id="UP000201131"/>
    </source>
</evidence>
<evidence type="ECO:0000256" key="9">
    <source>
        <dbReference type="ARBA" id="ARBA00022632"/>
    </source>
</evidence>
<keyword evidence="8" id="KW-0945">Host-virus interaction</keyword>
<dbReference type="Pfam" id="PF02248">
    <property type="entry name" value="Como_SCP"/>
    <property type="match status" value="1"/>
</dbReference>
<evidence type="ECO:0000256" key="4">
    <source>
        <dbReference type="ARBA" id="ARBA00022361"/>
    </source>
</evidence>
<keyword evidence="18" id="KW-0899">Viral immunoevasion</keyword>
<evidence type="ECO:0000256" key="22">
    <source>
        <dbReference type="ARBA" id="ARBA00033402"/>
    </source>
</evidence>
<dbReference type="GeneID" id="16536389"/>
<comment type="subunit">
    <text evidence="24">Interacts (via C-terminus) with the large capsid protein.</text>
</comment>
<comment type="subunit">
    <text evidence="25">Interacts with the large capsid protein.</text>
</comment>
<evidence type="ECO:0000256" key="18">
    <source>
        <dbReference type="ARBA" id="ARBA00023280"/>
    </source>
</evidence>
<keyword evidence="6" id="KW-0941">Suppressor of RNA silencing</keyword>
<evidence type="ECO:0000256" key="12">
    <source>
        <dbReference type="ARBA" id="ARBA00022884"/>
    </source>
</evidence>
<evidence type="ECO:0000256" key="15">
    <source>
        <dbReference type="ARBA" id="ARBA00023081"/>
    </source>
</evidence>
<dbReference type="EMBL" id="GU810904">
    <property type="protein sequence ID" value="ADI60055.1"/>
    <property type="molecule type" value="Genomic_RNA"/>
</dbReference>
<evidence type="ECO:0000256" key="10">
    <source>
        <dbReference type="ARBA" id="ARBA00022741"/>
    </source>
</evidence>
<keyword evidence="5" id="KW-0813">Transport</keyword>
<dbReference type="Pfam" id="PF02247">
    <property type="entry name" value="Como_LCP"/>
    <property type="match status" value="1"/>
</dbReference>
<dbReference type="InterPro" id="IPR003182">
    <property type="entry name" value="RNA2_polyprotein"/>
</dbReference>
<evidence type="ECO:0000256" key="23">
    <source>
        <dbReference type="ARBA" id="ARBA00046110"/>
    </source>
</evidence>
<keyword evidence="28" id="KW-1185">Reference proteome</keyword>
<evidence type="ECO:0000313" key="27">
    <source>
        <dbReference type="EMBL" id="ADI60055.1"/>
    </source>
</evidence>
<evidence type="ECO:0000256" key="20">
    <source>
        <dbReference type="ARBA" id="ARBA00031918"/>
    </source>
</evidence>
<evidence type="ECO:0000256" key="24">
    <source>
        <dbReference type="ARBA" id="ARBA00046473"/>
    </source>
</evidence>
<evidence type="ECO:0000256" key="25">
    <source>
        <dbReference type="ARBA" id="ARBA00046913"/>
    </source>
</evidence>
<evidence type="ECO:0000256" key="16">
    <source>
        <dbReference type="ARBA" id="ARBA00023125"/>
    </source>
</evidence>
<dbReference type="Proteomes" id="UP000201131">
    <property type="component" value="Genome"/>
</dbReference>
<evidence type="ECO:0000256" key="7">
    <source>
        <dbReference type="ARBA" id="ARBA00022561"/>
    </source>
</evidence>
<dbReference type="GO" id="GO:0052170">
    <property type="term" value="P:symbiont-mediated suppression of host innate immune response"/>
    <property type="evidence" value="ECO:0007669"/>
    <property type="project" value="UniProtKB-KW"/>
</dbReference>
<keyword evidence="11" id="KW-0946">Virion</keyword>
<evidence type="ECO:0000256" key="1">
    <source>
        <dbReference type="ARBA" id="ARBA00003642"/>
    </source>
</evidence>
<dbReference type="GO" id="GO:0005198">
    <property type="term" value="F:structural molecule activity"/>
    <property type="evidence" value="ECO:0007669"/>
    <property type="project" value="InterPro"/>
</dbReference>
<keyword evidence="16" id="KW-0238">DNA-binding</keyword>
<dbReference type="GO" id="GO:0044219">
    <property type="term" value="C:host cell plasmodesma"/>
    <property type="evidence" value="ECO:0007669"/>
    <property type="project" value="UniProtKB-SubCell"/>
</dbReference>
<accession>D7PPR1</accession>
<dbReference type="RefSeq" id="YP_008400127.1">
    <property type="nucleotide sequence ID" value="NC_022006.1"/>
</dbReference>
<proteinExistence type="predicted"/>
<keyword evidence="17" id="KW-0342">GTP-binding</keyword>
<evidence type="ECO:0000256" key="26">
    <source>
        <dbReference type="SAM" id="Phobius"/>
    </source>
</evidence>
<evidence type="ECO:0000256" key="14">
    <source>
        <dbReference type="ARBA" id="ARBA00023060"/>
    </source>
</evidence>
<evidence type="ECO:0000256" key="3">
    <source>
        <dbReference type="ARBA" id="ARBA00004621"/>
    </source>
</evidence>
<dbReference type="InterPro" id="IPR003181">
    <property type="entry name" value="Como_LCP"/>
</dbReference>
<evidence type="ECO:0000256" key="13">
    <source>
        <dbReference type="ARBA" id="ARBA00023031"/>
    </source>
</evidence>
<dbReference type="GO" id="GO:0003677">
    <property type="term" value="F:DNA binding"/>
    <property type="evidence" value="ECO:0007669"/>
    <property type="project" value="UniProtKB-KW"/>
</dbReference>
<keyword evidence="9" id="KW-1090">Inhibition of host innate immune response by virus</keyword>
<dbReference type="KEGG" id="vg:16536389"/>
<dbReference type="GO" id="GO:0003723">
    <property type="term" value="F:RNA binding"/>
    <property type="evidence" value="ECO:0007669"/>
    <property type="project" value="UniProtKB-KW"/>
</dbReference>
<evidence type="ECO:0000256" key="19">
    <source>
        <dbReference type="ARBA" id="ARBA00030233"/>
    </source>
</evidence>
<comment type="subcellular location">
    <subcellularLocation>
        <location evidence="3">Host cell junction</location>
        <location evidence="3">Host plasmodesma</location>
    </subcellularLocation>
    <subcellularLocation>
        <location evidence="2">Virion</location>
    </subcellularLocation>
</comment>
<reference evidence="27 28" key="1">
    <citation type="journal article" date="2010" name="Arch. Virol.">
        <title>Complete genome sequence of broad bean true mosaic virus.</title>
        <authorList>
            <person name="Petrzik K."/>
        </authorList>
    </citation>
    <scope>NUCLEOTIDE SEQUENCE [LARGE SCALE GENOMIC DNA]</scope>
    <source>
        <strain evidence="27">EV-11</strain>
    </source>
</reference>
<evidence type="ECO:0000256" key="21">
    <source>
        <dbReference type="ARBA" id="ARBA00032125"/>
    </source>
</evidence>
<dbReference type="SUPFAM" id="SSF88633">
    <property type="entry name" value="Positive stranded ssRNA viruses"/>
    <property type="match status" value="3"/>
</dbReference>
<comment type="function">
    <text evidence="23">Transports the viral genome to neighboring plant cells directly through plasmosdesmata, without any budding. The movement protein allows efficient cell to cell propagation, by bypassing the host cell wall barrier. Acts by forming a tubular structure at the host plasmodesmata, enlarging it enough to allow free passage of virion capsids. Binds to GTP and to single-stranded RNA and single-stranded DNA in a non-sequence-specific manner.</text>
</comment>
<keyword evidence="7" id="KW-0167">Capsid protein</keyword>
<keyword evidence="14" id="KW-1142">T=3 icosahedral capsid protein</keyword>
<evidence type="ECO:0000256" key="2">
    <source>
        <dbReference type="ARBA" id="ARBA00004328"/>
    </source>
</evidence>
<comment type="function">
    <text evidence="1">Responsible for viral RNA2 accumulation. May function by recruiting the RNA1-encoded polyprotein that contains the replication protein to RNA2 and enable its replication.</text>
</comment>
<dbReference type="GO" id="GO:0005525">
    <property type="term" value="F:GTP binding"/>
    <property type="evidence" value="ECO:0007669"/>
    <property type="project" value="UniProtKB-KW"/>
</dbReference>
<dbReference type="GO" id="GO:0046740">
    <property type="term" value="P:transport of virus in host, cell to cell"/>
    <property type="evidence" value="ECO:0007669"/>
    <property type="project" value="UniProtKB-KW"/>
</dbReference>
<keyword evidence="10" id="KW-0547">Nucleotide-binding</keyword>
<keyword evidence="26" id="KW-1133">Transmembrane helix</keyword>
<feature type="transmembrane region" description="Helical" evidence="26">
    <location>
        <begin position="50"/>
        <end position="77"/>
    </location>
</feature>
<name>D7PPR1_9SECO</name>
<evidence type="ECO:0000256" key="6">
    <source>
        <dbReference type="ARBA" id="ARBA00022463"/>
    </source>
</evidence>
<evidence type="ECO:0000256" key="5">
    <source>
        <dbReference type="ARBA" id="ARBA00022448"/>
    </source>
</evidence>
<dbReference type="Gene3D" id="2.60.120.20">
    <property type="match status" value="2"/>
</dbReference>
<dbReference type="InterPro" id="IPR029053">
    <property type="entry name" value="Viral_coat"/>
</dbReference>
<sequence>MFDWLQRHKRLNEINFVRQLQDSGHHFVSFQHSPVKYFELISFSNLIEKILILQLVLLFILCDLCVGFLTSCVYFPVLTLCKMTTEIIQQGIPAQLLEEKAAAFKRAKVANKPLKDIIPSSSQLYEKNFSFFERLKMCSNKRVLNLMELPAGSCAKYAHMKVEKLRALPVQTIDLPLVPREQVVGAENIYRSSNLGASAAATAMHVGAMEVIINSFASPSSDLMTAMMLVDTAHKRPENAIRSIFIAPMCGGKPVRVVVFPNTLVPLNADMNSRFKLVCSMPNCDFAEGAPIADISLNLVGCVTGLERSYVPTPLLVEEYNKERGVIVDYLGKNTHALHLSNDVTPEQIGAMTFEFSHEGPSELGVDVNGNCTFKRGEKLSYTIGGSSSGIRRALESSTERHLDPRDDAVCHTFAQTSTDLFRLSLNDTKEPEGSLLNTRFAQIKVRIPKSMEGGVVLANKDFGSLIPVSNFRAYSSLARTHRIEGEILCISTINLPETTGCCLAICINSVSSGNSSTDIFNTGAQERVLWNPACSKNNVFSFNPNPCSTAWSLEFLKRTKLRVTVQCVSGWTTVPQTDLQMTMDWYVSNKSCVPRTYMCAGGMQDVVMNRWMGKLVFPQGIDLGLIRMPLAIGGGAGAEKAILMNMPHATTSTWRYYREEFVFEVNKMSSPFIKSTICFFIGFGDLDETVTNLEDFPNKLVQFGEIAEKKELIFSHDEFLTAWSTQVDPNKAIANDGCPYLYALVHDATSSTIAGDFILGVTLKTIKNFVGMGQNPGIQGARLLGAKAQGPFSGVDQRFYSPVYKIRTPLNGVKGPGASFSCDLLNGDVVTDVNKDWVIQRFNSPVANLLKTAAWKKGTLHVKVSMLGSGTKHSDWQNVTQVILKNSLNTNSYAANTWSIAEPGAFMFHFPLNIVGPNNGFEMRSSDWASQTSWFLSFVISNPEQCVFYEIDMAFGEDFEVAGNNMMPPFDLDTSNTRSHSAIVRMLNKTSQPVELATAPQVSRTLRDLPQSMSK</sequence>
<keyword evidence="15" id="KW-1031">Host cell junction</keyword>